<gene>
    <name evidence="2" type="ORF">C1SCF055_LOCUS8244</name>
</gene>
<evidence type="ECO:0000313" key="3">
    <source>
        <dbReference type="EMBL" id="CAL1133740.1"/>
    </source>
</evidence>
<protein>
    <submittedName>
        <fullName evidence="4">Sodium channel protein type 11 subunit alpha</fullName>
    </submittedName>
</protein>
<dbReference type="OrthoDB" id="427019at2759"/>
<feature type="compositionally biased region" description="Low complexity" evidence="1">
    <location>
        <begin position="140"/>
        <end position="152"/>
    </location>
</feature>
<keyword evidence="5" id="KW-1185">Reference proteome</keyword>
<proteinExistence type="predicted"/>
<dbReference type="EMBL" id="CAMXCT010000556">
    <property type="protein sequence ID" value="CAI3980365.1"/>
    <property type="molecule type" value="Genomic_DNA"/>
</dbReference>
<organism evidence="2">
    <name type="scientific">Cladocopium goreaui</name>
    <dbReference type="NCBI Taxonomy" id="2562237"/>
    <lineage>
        <taxon>Eukaryota</taxon>
        <taxon>Sar</taxon>
        <taxon>Alveolata</taxon>
        <taxon>Dinophyceae</taxon>
        <taxon>Suessiales</taxon>
        <taxon>Symbiodiniaceae</taxon>
        <taxon>Cladocopium</taxon>
    </lineage>
</organism>
<feature type="compositionally biased region" description="Polar residues" evidence="1">
    <location>
        <begin position="43"/>
        <end position="55"/>
    </location>
</feature>
<evidence type="ECO:0000313" key="4">
    <source>
        <dbReference type="EMBL" id="CAL4767677.1"/>
    </source>
</evidence>
<name>A0A9P1BXH6_9DINO</name>
<reference evidence="2" key="1">
    <citation type="submission" date="2022-10" db="EMBL/GenBank/DDBJ databases">
        <authorList>
            <person name="Chen Y."/>
            <person name="Dougan E. K."/>
            <person name="Chan C."/>
            <person name="Rhodes N."/>
            <person name="Thang M."/>
        </authorList>
    </citation>
    <scope>NUCLEOTIDE SEQUENCE</scope>
</reference>
<reference evidence="3" key="2">
    <citation type="submission" date="2024-04" db="EMBL/GenBank/DDBJ databases">
        <authorList>
            <person name="Chen Y."/>
            <person name="Shah S."/>
            <person name="Dougan E. K."/>
            <person name="Thang M."/>
            <person name="Chan C."/>
        </authorList>
    </citation>
    <scope>NUCLEOTIDE SEQUENCE [LARGE SCALE GENOMIC DNA]</scope>
</reference>
<feature type="region of interest" description="Disordered" evidence="1">
    <location>
        <begin position="1"/>
        <end position="78"/>
    </location>
</feature>
<dbReference type="EMBL" id="CAMXCT030000556">
    <property type="protein sequence ID" value="CAL4767677.1"/>
    <property type="molecule type" value="Genomic_DNA"/>
</dbReference>
<evidence type="ECO:0000256" key="1">
    <source>
        <dbReference type="SAM" id="MobiDB-lite"/>
    </source>
</evidence>
<evidence type="ECO:0000313" key="2">
    <source>
        <dbReference type="EMBL" id="CAI3980365.1"/>
    </source>
</evidence>
<dbReference type="GO" id="GO:0034220">
    <property type="term" value="P:monoatomic ion transmembrane transport"/>
    <property type="evidence" value="ECO:0007669"/>
    <property type="project" value="UniProtKB-KW"/>
</dbReference>
<keyword evidence="4" id="KW-0407">Ion channel</keyword>
<dbReference type="AlphaFoldDB" id="A0A9P1BXH6"/>
<sequence length="319" mass="35271">MAKYSQNQSCGHTCPWGSGDDNLPPDAFTQAAMKAARRRVPQETVNSQVQVQPETQPEKMDSVRSQTSRSVSGEKIQVQQDVEGKMMELLQKCLDKKVIELRDLKAPVKIAKDMDFDVRSSCSTATTRSQASSRQEKQPQKPQKPQQPTSKKTQSKKDLMDCSARDAEVNEVNGYEALDRYPALLREVNGLSDKAITQGLTSTGKQKQAMKLSDASLGKFDADQSRIAYLQMQKSAAEARNKNRSALTFGDDVGPFDKKTTKTTGPKEVTMAGKRAQAQKLSDASLGKFDVDQSQIAFRETHNSAAEMRNKNRVGQGIF</sequence>
<feature type="compositionally biased region" description="Polar residues" evidence="1">
    <location>
        <begin position="1"/>
        <end position="11"/>
    </location>
</feature>
<accession>A0A9P1BXH6</accession>
<feature type="region of interest" description="Disordered" evidence="1">
    <location>
        <begin position="119"/>
        <end position="160"/>
    </location>
</feature>
<dbReference type="EMBL" id="CAMXCT020000556">
    <property type="protein sequence ID" value="CAL1133740.1"/>
    <property type="molecule type" value="Genomic_DNA"/>
</dbReference>
<keyword evidence="4" id="KW-0813">Transport</keyword>
<comment type="caution">
    <text evidence="2">The sequence shown here is derived from an EMBL/GenBank/DDBJ whole genome shotgun (WGS) entry which is preliminary data.</text>
</comment>
<evidence type="ECO:0000313" key="5">
    <source>
        <dbReference type="Proteomes" id="UP001152797"/>
    </source>
</evidence>
<dbReference type="Proteomes" id="UP001152797">
    <property type="component" value="Unassembled WGS sequence"/>
</dbReference>
<keyword evidence="4" id="KW-0406">Ion transport</keyword>
<feature type="compositionally biased region" description="Low complexity" evidence="1">
    <location>
        <begin position="119"/>
        <end position="133"/>
    </location>
</feature>